<sequence length="263" mass="31459">MKTIYNSIKEKVAKHPKIQDSVLGTVNEWKRSHYIILSEIIKEELASSEELKNDKRFELGNTISHITLQRFFENDYQDKTHNDLRFLKTLDKICIFLGFKDLNSYIHDIKENQILEEKVNSDVFSIDIVYQYCKAVFELYKNFPTLKIELFKDWVFDNSPFLERASAFSKELCERQFELVTKNNRSNFEIFDVNIITDDPDKKILETQEFWNLLFKVGETGEEHFVNQLNTQIYFIRKIDNEWKIWDNYNPDAGRLNNKNQKP</sequence>
<gene>
    <name evidence="1" type="ORF">DRF62_19035</name>
</gene>
<evidence type="ECO:0000313" key="2">
    <source>
        <dbReference type="Proteomes" id="UP000256512"/>
    </source>
</evidence>
<dbReference type="AlphaFoldDB" id="A0A3D9BAG5"/>
<keyword evidence="2" id="KW-1185">Reference proteome</keyword>
<organism evidence="1 2">
    <name type="scientific">Chryseobacterium piscium</name>
    <dbReference type="NCBI Taxonomy" id="333702"/>
    <lineage>
        <taxon>Bacteria</taxon>
        <taxon>Pseudomonadati</taxon>
        <taxon>Bacteroidota</taxon>
        <taxon>Flavobacteriia</taxon>
        <taxon>Flavobacteriales</taxon>
        <taxon>Weeksellaceae</taxon>
        <taxon>Chryseobacterium group</taxon>
        <taxon>Chryseobacterium</taxon>
    </lineage>
</organism>
<dbReference type="EMBL" id="QNVS01000098">
    <property type="protein sequence ID" value="REC50563.1"/>
    <property type="molecule type" value="Genomic_DNA"/>
</dbReference>
<name>A0A3D9BAG5_9FLAO</name>
<reference evidence="1 2" key="1">
    <citation type="journal article" date="2006" name="Int. J. Syst. Evol. Microbiol.">
        <title>Chryseobacterium piscium sp. nov., isolated from fish of the South Atlantic Ocean off South Africa.</title>
        <authorList>
            <person name="de Beer H."/>
            <person name="Hugo C.J."/>
            <person name="Jooste P.J."/>
            <person name="Vancanneyt M."/>
            <person name="Coenye T."/>
            <person name="Vandamme P."/>
        </authorList>
    </citation>
    <scope>NUCLEOTIDE SEQUENCE [LARGE SCALE GENOMIC DNA]</scope>
    <source>
        <strain evidence="1 2">CCUG 51923</strain>
    </source>
</reference>
<evidence type="ECO:0000313" key="1">
    <source>
        <dbReference type="EMBL" id="REC50563.1"/>
    </source>
</evidence>
<accession>A0A3D9BAG5</accession>
<comment type="caution">
    <text evidence="1">The sequence shown here is derived from an EMBL/GenBank/DDBJ whole genome shotgun (WGS) entry which is preliminary data.</text>
</comment>
<protein>
    <submittedName>
        <fullName evidence="1">Uncharacterized protein</fullName>
    </submittedName>
</protein>
<dbReference type="Proteomes" id="UP000256512">
    <property type="component" value="Unassembled WGS sequence"/>
</dbReference>
<proteinExistence type="predicted"/>
<dbReference type="RefSeq" id="WP_115951710.1">
    <property type="nucleotide sequence ID" value="NZ_QNVS01000098.1"/>
</dbReference>